<organism evidence="2">
    <name type="scientific">Leptolyngbya sp. NK1-12</name>
    <dbReference type="NCBI Taxonomy" id="2547451"/>
    <lineage>
        <taxon>Bacteria</taxon>
        <taxon>Bacillati</taxon>
        <taxon>Cyanobacteriota</taxon>
        <taxon>Cyanophyceae</taxon>
        <taxon>Leptolyngbyales</taxon>
        <taxon>Leptolyngbyaceae</taxon>
        <taxon>Leptolyngbya group</taxon>
        <taxon>Leptolyngbya</taxon>
    </lineage>
</organism>
<reference evidence="2" key="1">
    <citation type="submission" date="2020-05" db="EMBL/GenBank/DDBJ databases">
        <authorList>
            <person name="Zhu T."/>
            <person name="Keshari N."/>
            <person name="Lu X."/>
        </authorList>
    </citation>
    <scope>NUCLEOTIDE SEQUENCE</scope>
    <source>
        <strain evidence="2">NK1-12</strain>
    </source>
</reference>
<sequence length="209" mass="23106">MITLYTFGDSILDCGHYNEFGLHPGQLLVRNNDVLFPEFAGQDLSSREPARLEHRAVDGATVEDLPAQIQGLRVEEPAIALITIGGNDLLQGLIQDTGRGMDAFADALDHFVQHLPIRPVLLGNVYDPSLGDDDRNFLNIDPAIARKSLQRINIIIQEIANRYGQLVDLHAHFLTGDPSWFTAIIEPSLRGASEVRRAFLPYLGLSKQA</sequence>
<dbReference type="AlphaFoldDB" id="A0AA97AKF1"/>
<dbReference type="RefSeq" id="WP_316436234.1">
    <property type="nucleotide sequence ID" value="NZ_CP053587.1"/>
</dbReference>
<accession>A0AA97AKF1</accession>
<evidence type="ECO:0000313" key="2">
    <source>
        <dbReference type="EMBL" id="WNZ27764.1"/>
    </source>
</evidence>
<proteinExistence type="predicted"/>
<evidence type="ECO:0000259" key="1">
    <source>
        <dbReference type="Pfam" id="PF13472"/>
    </source>
</evidence>
<keyword evidence="2" id="KW-0378">Hydrolase</keyword>
<dbReference type="InterPro" id="IPR036514">
    <property type="entry name" value="SGNH_hydro_sf"/>
</dbReference>
<dbReference type="InterPro" id="IPR013830">
    <property type="entry name" value="SGNH_hydro"/>
</dbReference>
<dbReference type="CDD" id="cd00229">
    <property type="entry name" value="SGNH_hydrolase"/>
    <property type="match status" value="1"/>
</dbReference>
<dbReference type="Pfam" id="PF13472">
    <property type="entry name" value="Lipase_GDSL_2"/>
    <property type="match status" value="1"/>
</dbReference>
<dbReference type="SUPFAM" id="SSF52266">
    <property type="entry name" value="SGNH hydrolase"/>
    <property type="match status" value="1"/>
</dbReference>
<dbReference type="Gene3D" id="3.40.50.1110">
    <property type="entry name" value="SGNH hydrolase"/>
    <property type="match status" value="1"/>
</dbReference>
<gene>
    <name evidence="2" type="ORF">HJG54_33545</name>
</gene>
<feature type="domain" description="SGNH hydrolase-type esterase" evidence="1">
    <location>
        <begin position="7"/>
        <end position="182"/>
    </location>
</feature>
<protein>
    <submittedName>
        <fullName evidence="2">SGNH/GDSL hydrolase family protein</fullName>
    </submittedName>
</protein>
<dbReference type="GO" id="GO:0016787">
    <property type="term" value="F:hydrolase activity"/>
    <property type="evidence" value="ECO:0007669"/>
    <property type="project" value="UniProtKB-KW"/>
</dbReference>
<name>A0AA97AKF1_9CYAN</name>
<dbReference type="EMBL" id="CP053587">
    <property type="protein sequence ID" value="WNZ27764.1"/>
    <property type="molecule type" value="Genomic_DNA"/>
</dbReference>